<keyword evidence="19" id="KW-1185">Reference proteome</keyword>
<keyword evidence="13" id="KW-0834">Unfolded protein response</keyword>
<evidence type="ECO:0000256" key="8">
    <source>
        <dbReference type="ARBA" id="ARBA00023125"/>
    </source>
</evidence>
<dbReference type="GO" id="GO:0005789">
    <property type="term" value="C:endoplasmic reticulum membrane"/>
    <property type="evidence" value="ECO:0007669"/>
    <property type="project" value="UniProtKB-SubCell"/>
</dbReference>
<evidence type="ECO:0000256" key="7">
    <source>
        <dbReference type="ARBA" id="ARBA00023015"/>
    </source>
</evidence>
<feature type="region of interest" description="Disordered" evidence="16">
    <location>
        <begin position="193"/>
        <end position="227"/>
    </location>
</feature>
<keyword evidence="7" id="KW-0805">Transcription regulation</keyword>
<dbReference type="Pfam" id="PF00170">
    <property type="entry name" value="bZIP_1"/>
    <property type="match status" value="1"/>
</dbReference>
<evidence type="ECO:0000256" key="16">
    <source>
        <dbReference type="SAM" id="MobiDB-lite"/>
    </source>
</evidence>
<dbReference type="PANTHER" id="PTHR45996:SF1">
    <property type="entry name" value="CYCLIC AMP-RESPONSIVE ELEMENT-BINDING PROTEIN 3-LIKE PROTEIN 3"/>
    <property type="match status" value="1"/>
</dbReference>
<evidence type="ECO:0000256" key="13">
    <source>
        <dbReference type="ARBA" id="ARBA00023230"/>
    </source>
</evidence>
<evidence type="ECO:0000313" key="19">
    <source>
        <dbReference type="Proteomes" id="UP000010556"/>
    </source>
</evidence>
<dbReference type="Proteomes" id="UP000010556">
    <property type="component" value="Unassembled WGS sequence"/>
</dbReference>
<evidence type="ECO:0000256" key="6">
    <source>
        <dbReference type="ARBA" id="ARBA00022989"/>
    </source>
</evidence>
<sequence length="574" mass="61268">MTPPSHLCCCHCRQPGCAEPPLWECTNHQGAAPASSVCPLVVGMVGQHELPVQAAIQAPVGDARSRLPAAQDQIWSRAAGTPAPQAPGAARYCTITPLPSCAVRNGDCRWGQACAMAKGLRPPNCDRQMASSTCLVGPIDSLELLDLLFDRQDGILRHEDLGEDWGHAGDQVLPAPDSEEFLNCILGSGDSVPSSPLWSPADSDSGISEDLPSDPQDTPPHNVPAAAPAGCHFSESGKGLCPSYLPVPHSPNRPLGPAAQVLEASVAIDLEMWNPGLYPEEQAELAVSPPSCNLTVKDLLLSGSGDLQQHALAAPHLLRPGTGHCQELVLTEDEKKLLAKEGISLPTQLPLTKYEERVLKKIRRKIRNKQSAQESRKKKKEYIDGLETRMSACTAQNQELQRKVLHLEKQNQSLLEQLKKLQAIVVQSTSKSAQAGTCIAVLLLSFALIVLPSISPFALNKAESPGDFTPVRGRTLHNDAASRVAPDTTPGSEAPGPQAEAGAPQGGSPRSPRVHWKSQDMLALENSTEELNKSTLVQGNWAEERSQATLLDWASSEPALSPGLVGLEAVGEEL</sequence>
<keyword evidence="8" id="KW-0238">DNA-binding</keyword>
<dbReference type="PROSITE" id="PS50217">
    <property type="entry name" value="BZIP"/>
    <property type="match status" value="1"/>
</dbReference>
<evidence type="ECO:0000256" key="12">
    <source>
        <dbReference type="ARBA" id="ARBA00023180"/>
    </source>
</evidence>
<evidence type="ECO:0000256" key="11">
    <source>
        <dbReference type="ARBA" id="ARBA00023163"/>
    </source>
</evidence>
<dbReference type="GO" id="GO:0006986">
    <property type="term" value="P:response to unfolded protein"/>
    <property type="evidence" value="ECO:0007669"/>
    <property type="project" value="UniProtKB-KW"/>
</dbReference>
<organism evidence="18 19">
    <name type="scientific">Myotis davidii</name>
    <name type="common">David's myotis</name>
    <dbReference type="NCBI Taxonomy" id="225400"/>
    <lineage>
        <taxon>Eukaryota</taxon>
        <taxon>Metazoa</taxon>
        <taxon>Chordata</taxon>
        <taxon>Craniata</taxon>
        <taxon>Vertebrata</taxon>
        <taxon>Euteleostomi</taxon>
        <taxon>Mammalia</taxon>
        <taxon>Eutheria</taxon>
        <taxon>Laurasiatheria</taxon>
        <taxon>Chiroptera</taxon>
        <taxon>Yangochiroptera</taxon>
        <taxon>Vespertilionidae</taxon>
        <taxon>Myotis</taxon>
    </lineage>
</organism>
<keyword evidence="10" id="KW-0010">Activator</keyword>
<keyword evidence="12" id="KW-0325">Glycoprotein</keyword>
<evidence type="ECO:0000256" key="9">
    <source>
        <dbReference type="ARBA" id="ARBA00023136"/>
    </source>
</evidence>
<feature type="domain" description="BZIP" evidence="17">
    <location>
        <begin position="358"/>
        <end position="421"/>
    </location>
</feature>
<comment type="similarity">
    <text evidence="2">Belongs to the bZIP family. ATF subfamily.</text>
</comment>
<feature type="coiled-coil region" evidence="15">
    <location>
        <begin position="383"/>
        <end position="424"/>
    </location>
</feature>
<evidence type="ECO:0000256" key="3">
    <source>
        <dbReference type="ARBA" id="ARBA00022692"/>
    </source>
</evidence>
<dbReference type="InterPro" id="IPR051381">
    <property type="entry name" value="CREB_ATF_subfamily"/>
</dbReference>
<dbReference type="GO" id="GO:0000981">
    <property type="term" value="F:DNA-binding transcription factor activity, RNA polymerase II-specific"/>
    <property type="evidence" value="ECO:0007669"/>
    <property type="project" value="TreeGrafter"/>
</dbReference>
<dbReference type="InterPro" id="IPR046347">
    <property type="entry name" value="bZIP_sf"/>
</dbReference>
<keyword evidence="14" id="KW-0539">Nucleus</keyword>
<keyword evidence="11" id="KW-0804">Transcription</keyword>
<dbReference type="SUPFAM" id="SSF57959">
    <property type="entry name" value="Leucine zipper domain"/>
    <property type="match status" value="1"/>
</dbReference>
<name>L5MFR1_MYODS</name>
<reference evidence="19" key="1">
    <citation type="journal article" date="2013" name="Science">
        <title>Comparative analysis of bat genomes provides insight into the evolution of flight and immunity.</title>
        <authorList>
            <person name="Zhang G."/>
            <person name="Cowled C."/>
            <person name="Shi Z."/>
            <person name="Huang Z."/>
            <person name="Bishop-Lilly K.A."/>
            <person name="Fang X."/>
            <person name="Wynne J.W."/>
            <person name="Xiong Z."/>
            <person name="Baker M.L."/>
            <person name="Zhao W."/>
            <person name="Tachedjian M."/>
            <person name="Zhu Y."/>
            <person name="Zhou P."/>
            <person name="Jiang X."/>
            <person name="Ng J."/>
            <person name="Yang L."/>
            <person name="Wu L."/>
            <person name="Xiao J."/>
            <person name="Feng Y."/>
            <person name="Chen Y."/>
            <person name="Sun X."/>
            <person name="Zhang Y."/>
            <person name="Marsh G.A."/>
            <person name="Crameri G."/>
            <person name="Broder C.C."/>
            <person name="Frey K.G."/>
            <person name="Wang L.F."/>
            <person name="Wang J."/>
        </authorList>
    </citation>
    <scope>NUCLEOTIDE SEQUENCE [LARGE SCALE GENOMIC DNA]</scope>
</reference>
<protein>
    <submittedName>
        <fullName evidence="18">Cyclic AMP-responsive element-binding protein 3-like protein 3</fullName>
    </submittedName>
</protein>
<keyword evidence="15" id="KW-0175">Coiled coil</keyword>
<evidence type="ECO:0000256" key="4">
    <source>
        <dbReference type="ARBA" id="ARBA00022824"/>
    </source>
</evidence>
<dbReference type="EMBL" id="KB100339">
    <property type="protein sequence ID" value="ELK37454.1"/>
    <property type="molecule type" value="Genomic_DNA"/>
</dbReference>
<keyword evidence="6" id="KW-1133">Transmembrane helix</keyword>
<feature type="compositionally biased region" description="Low complexity" evidence="16">
    <location>
        <begin position="490"/>
        <end position="509"/>
    </location>
</feature>
<evidence type="ECO:0000256" key="5">
    <source>
        <dbReference type="ARBA" id="ARBA00022968"/>
    </source>
</evidence>
<evidence type="ECO:0000256" key="1">
    <source>
        <dbReference type="ARBA" id="ARBA00004648"/>
    </source>
</evidence>
<dbReference type="GO" id="GO:0000978">
    <property type="term" value="F:RNA polymerase II cis-regulatory region sequence-specific DNA binding"/>
    <property type="evidence" value="ECO:0007669"/>
    <property type="project" value="TreeGrafter"/>
</dbReference>
<evidence type="ECO:0000259" key="17">
    <source>
        <dbReference type="PROSITE" id="PS50217"/>
    </source>
</evidence>
<evidence type="ECO:0000256" key="2">
    <source>
        <dbReference type="ARBA" id="ARBA00009050"/>
    </source>
</evidence>
<keyword evidence="3" id="KW-0812">Transmembrane</keyword>
<evidence type="ECO:0000256" key="15">
    <source>
        <dbReference type="SAM" id="Coils"/>
    </source>
</evidence>
<dbReference type="FunFam" id="1.20.5.170:FF:000042">
    <property type="entry name" value="Cyclic AMP-responsive element-binding protein 3-like protein 3"/>
    <property type="match status" value="1"/>
</dbReference>
<dbReference type="Gene3D" id="1.20.5.170">
    <property type="match status" value="1"/>
</dbReference>
<evidence type="ECO:0000313" key="18">
    <source>
        <dbReference type="EMBL" id="ELK37454.1"/>
    </source>
</evidence>
<dbReference type="eggNOG" id="KOG0709">
    <property type="taxonomic scope" value="Eukaryota"/>
</dbReference>
<dbReference type="SMART" id="SM00338">
    <property type="entry name" value="BRLZ"/>
    <property type="match status" value="1"/>
</dbReference>
<dbReference type="InterPro" id="IPR004827">
    <property type="entry name" value="bZIP"/>
</dbReference>
<feature type="region of interest" description="Disordered" evidence="16">
    <location>
        <begin position="482"/>
        <end position="520"/>
    </location>
</feature>
<gene>
    <name evidence="18" type="ORF">MDA_GLEAN10011111</name>
</gene>
<evidence type="ECO:0000256" key="10">
    <source>
        <dbReference type="ARBA" id="ARBA00023159"/>
    </source>
</evidence>
<keyword evidence="5" id="KW-0735">Signal-anchor</keyword>
<dbReference type="AlphaFoldDB" id="L5MFR1"/>
<accession>L5MFR1</accession>
<dbReference type="PANTHER" id="PTHR45996">
    <property type="entry name" value="AGAP001464-PB"/>
    <property type="match status" value="1"/>
</dbReference>
<proteinExistence type="inferred from homology"/>
<dbReference type="PROSITE" id="PS00036">
    <property type="entry name" value="BZIP_BASIC"/>
    <property type="match status" value="1"/>
</dbReference>
<evidence type="ECO:0000256" key="14">
    <source>
        <dbReference type="ARBA" id="ARBA00023242"/>
    </source>
</evidence>
<keyword evidence="9" id="KW-0472">Membrane</keyword>
<dbReference type="GO" id="GO:0005634">
    <property type="term" value="C:nucleus"/>
    <property type="evidence" value="ECO:0007669"/>
    <property type="project" value="TreeGrafter"/>
</dbReference>
<dbReference type="CDD" id="cd14689">
    <property type="entry name" value="bZIP_CREB3"/>
    <property type="match status" value="1"/>
</dbReference>
<keyword evidence="4" id="KW-0256">Endoplasmic reticulum</keyword>
<comment type="subcellular location">
    <subcellularLocation>
        <location evidence="1">Endoplasmic reticulum membrane</location>
        <topology evidence="1">Single-pass type II membrane protein</topology>
    </subcellularLocation>
</comment>